<organism evidence="1 2">
    <name type="scientific">Sporothrix epigloea</name>
    <dbReference type="NCBI Taxonomy" id="1892477"/>
    <lineage>
        <taxon>Eukaryota</taxon>
        <taxon>Fungi</taxon>
        <taxon>Dikarya</taxon>
        <taxon>Ascomycota</taxon>
        <taxon>Pezizomycotina</taxon>
        <taxon>Sordariomycetes</taxon>
        <taxon>Sordariomycetidae</taxon>
        <taxon>Ophiostomatales</taxon>
        <taxon>Ophiostomataceae</taxon>
        <taxon>Sporothrix</taxon>
    </lineage>
</organism>
<reference evidence="1 2" key="1">
    <citation type="submission" date="2024-01" db="EMBL/GenBank/DDBJ databases">
        <authorList>
            <person name="Allen C."/>
            <person name="Tagirdzhanova G."/>
        </authorList>
    </citation>
    <scope>NUCLEOTIDE SEQUENCE [LARGE SCALE GENOMIC DNA]</scope>
    <source>
        <strain evidence="1 2">CBS 119000</strain>
    </source>
</reference>
<dbReference type="EMBL" id="CAWUON010000116">
    <property type="protein sequence ID" value="CAK7273585.1"/>
    <property type="molecule type" value="Genomic_DNA"/>
</dbReference>
<comment type="caution">
    <text evidence="1">The sequence shown here is derived from an EMBL/GenBank/DDBJ whole genome shotgun (WGS) entry which is preliminary data.</text>
</comment>
<name>A0ABP0DZ67_9PEZI</name>
<evidence type="ECO:0000313" key="2">
    <source>
        <dbReference type="Proteomes" id="UP001642502"/>
    </source>
</evidence>
<evidence type="ECO:0008006" key="3">
    <source>
        <dbReference type="Google" id="ProtNLM"/>
    </source>
</evidence>
<proteinExistence type="predicted"/>
<keyword evidence="2" id="KW-1185">Reference proteome</keyword>
<protein>
    <recommendedName>
        <fullName evidence="3">HNH nuclease domain-containing protein</fullName>
    </recommendedName>
</protein>
<dbReference type="Proteomes" id="UP001642502">
    <property type="component" value="Unassembled WGS sequence"/>
</dbReference>
<gene>
    <name evidence="1" type="ORF">SEPCBS119000_005736</name>
</gene>
<accession>A0ABP0DZ67</accession>
<evidence type="ECO:0000313" key="1">
    <source>
        <dbReference type="EMBL" id="CAK7273585.1"/>
    </source>
</evidence>
<sequence>MFQSFIRSLTSAPQAIAGSEHEYHAEDCKVRDYSRVPGVTEPFKNLLCLNSQLHFWWGAGHLALRPMRTLDPCIIKLHMHWLRRPSTRSNLFSDGGFDDISSLCGGDGDYRSWGRPPVAHRKSGLPLRTGQIFTVRAEDPDDLPYFELLEMQWDLLRIAAMSGAAEAQDEEWYEDEEDLGGAEICVFSDVSDADVEHLDLYQTEESESKSAYKAAQPRSMPFELVL</sequence>